<keyword evidence="3" id="KW-1185">Reference proteome</keyword>
<sequence>MADTVRQPIQSRAVPIVPQPADPVTTCLAPSTSAMTSSPSSASVPVTAPMCHDAPSLAFDNQPLVADCSSLNIWILPPLWLMYHQSFPLHLMALINLLLINILPLSSIQPL</sequence>
<comment type="caution">
    <text evidence="2">The sequence shown here is derived from an EMBL/GenBank/DDBJ whole genome shotgun (WGS) entry which is preliminary data.</text>
</comment>
<protein>
    <submittedName>
        <fullName evidence="2">Uncharacterized protein</fullName>
    </submittedName>
</protein>
<reference evidence="2 3" key="1">
    <citation type="journal article" date="2024" name="G3 (Bethesda)">
        <title>Genome assembly of Hibiscus sabdariffa L. provides insights into metabolisms of medicinal natural products.</title>
        <authorList>
            <person name="Kim T."/>
        </authorList>
    </citation>
    <scope>NUCLEOTIDE SEQUENCE [LARGE SCALE GENOMIC DNA]</scope>
    <source>
        <strain evidence="2">TK-2024</strain>
        <tissue evidence="2">Old leaves</tissue>
    </source>
</reference>
<evidence type="ECO:0000313" key="2">
    <source>
        <dbReference type="EMBL" id="KAK9020083.1"/>
    </source>
</evidence>
<organism evidence="2 3">
    <name type="scientific">Hibiscus sabdariffa</name>
    <name type="common">roselle</name>
    <dbReference type="NCBI Taxonomy" id="183260"/>
    <lineage>
        <taxon>Eukaryota</taxon>
        <taxon>Viridiplantae</taxon>
        <taxon>Streptophyta</taxon>
        <taxon>Embryophyta</taxon>
        <taxon>Tracheophyta</taxon>
        <taxon>Spermatophyta</taxon>
        <taxon>Magnoliopsida</taxon>
        <taxon>eudicotyledons</taxon>
        <taxon>Gunneridae</taxon>
        <taxon>Pentapetalae</taxon>
        <taxon>rosids</taxon>
        <taxon>malvids</taxon>
        <taxon>Malvales</taxon>
        <taxon>Malvaceae</taxon>
        <taxon>Malvoideae</taxon>
        <taxon>Hibiscus</taxon>
    </lineage>
</organism>
<keyword evidence="1" id="KW-0472">Membrane</keyword>
<name>A0ABR2S4I1_9ROSI</name>
<evidence type="ECO:0000313" key="3">
    <source>
        <dbReference type="Proteomes" id="UP001396334"/>
    </source>
</evidence>
<dbReference type="EMBL" id="JBBPBN010000017">
    <property type="protein sequence ID" value="KAK9020083.1"/>
    <property type="molecule type" value="Genomic_DNA"/>
</dbReference>
<evidence type="ECO:0000256" key="1">
    <source>
        <dbReference type="SAM" id="Phobius"/>
    </source>
</evidence>
<gene>
    <name evidence="2" type="ORF">V6N11_054577</name>
</gene>
<keyword evidence="1" id="KW-1133">Transmembrane helix</keyword>
<keyword evidence="1" id="KW-0812">Transmembrane</keyword>
<proteinExistence type="predicted"/>
<feature type="transmembrane region" description="Helical" evidence="1">
    <location>
        <begin position="87"/>
        <end position="105"/>
    </location>
</feature>
<dbReference type="Proteomes" id="UP001396334">
    <property type="component" value="Unassembled WGS sequence"/>
</dbReference>
<accession>A0ABR2S4I1</accession>